<sequence>MSQTRDASVFLHIGAKKTGKTTDTLNMCRDLWEHQQKPCLVYNIGNQSHYDDFQEIDLSDIPKFNALAARSKLPWFQIKTIESDALFRSIVTYVRNAVIVLEDSTSYAVGNLSKPFREMILANRNSGNDLIINLHSLKDPAPFLFRSSEYIILRQTSDDPNKLPDKVLAPEKVILAMLDIRETNEFNGNRYAAKLISLQDL</sequence>
<evidence type="ECO:0000313" key="1">
    <source>
        <dbReference type="EMBL" id="MBO0951187.1"/>
    </source>
</evidence>
<name>A0ABS3JME1_9BACT</name>
<dbReference type="RefSeq" id="WP_207331142.1">
    <property type="nucleotide sequence ID" value="NZ_JAFMYW010000007.1"/>
</dbReference>
<gene>
    <name evidence="1" type="ORF">J2I46_21560</name>
</gene>
<reference evidence="1 2" key="1">
    <citation type="submission" date="2021-03" db="EMBL/GenBank/DDBJ databases">
        <title>Fibrella sp. HMF5405 genome sequencing and assembly.</title>
        <authorList>
            <person name="Kang H."/>
            <person name="Kim H."/>
            <person name="Bae S."/>
            <person name="Joh K."/>
        </authorList>
    </citation>
    <scope>NUCLEOTIDE SEQUENCE [LARGE SCALE GENOMIC DNA]</scope>
    <source>
        <strain evidence="1 2">HMF5405</strain>
    </source>
</reference>
<accession>A0ABS3JME1</accession>
<evidence type="ECO:0000313" key="2">
    <source>
        <dbReference type="Proteomes" id="UP000664628"/>
    </source>
</evidence>
<dbReference type="EMBL" id="JAFMYW010000007">
    <property type="protein sequence ID" value="MBO0951187.1"/>
    <property type="molecule type" value="Genomic_DNA"/>
</dbReference>
<organism evidence="1 2">
    <name type="scientific">Fibrella forsythiae</name>
    <dbReference type="NCBI Taxonomy" id="2817061"/>
    <lineage>
        <taxon>Bacteria</taxon>
        <taxon>Pseudomonadati</taxon>
        <taxon>Bacteroidota</taxon>
        <taxon>Cytophagia</taxon>
        <taxon>Cytophagales</taxon>
        <taxon>Spirosomataceae</taxon>
        <taxon>Fibrella</taxon>
    </lineage>
</organism>
<comment type="caution">
    <text evidence="1">The sequence shown here is derived from an EMBL/GenBank/DDBJ whole genome shotgun (WGS) entry which is preliminary data.</text>
</comment>
<dbReference type="Proteomes" id="UP000664628">
    <property type="component" value="Unassembled WGS sequence"/>
</dbReference>
<protein>
    <submittedName>
        <fullName evidence="1">Uncharacterized protein</fullName>
    </submittedName>
</protein>
<keyword evidence="2" id="KW-1185">Reference proteome</keyword>
<proteinExistence type="predicted"/>